<dbReference type="GO" id="GO:0051694">
    <property type="term" value="P:pointed-end actin filament capping"/>
    <property type="evidence" value="ECO:0007669"/>
    <property type="project" value="InterPro"/>
</dbReference>
<keyword evidence="7" id="KW-1185">Reference proteome</keyword>
<accession>A0AAE1Q014</accession>
<evidence type="ECO:0000256" key="1">
    <source>
        <dbReference type="ARBA" id="ARBA00004245"/>
    </source>
</evidence>
<dbReference type="GO" id="GO:0005856">
    <property type="term" value="C:cytoskeleton"/>
    <property type="evidence" value="ECO:0007669"/>
    <property type="project" value="UniProtKB-SubCell"/>
</dbReference>
<keyword evidence="3" id="KW-0206">Cytoskeleton</keyword>
<dbReference type="FunFam" id="3.80.10.10:FF:000099">
    <property type="entry name" value="Tropomodulin, isoform C"/>
    <property type="match status" value="1"/>
</dbReference>
<proteinExistence type="predicted"/>
<gene>
    <name evidence="6" type="ORF">Pmani_011222</name>
</gene>
<keyword evidence="5" id="KW-0472">Membrane</keyword>
<keyword evidence="5" id="KW-0812">Transmembrane</keyword>
<evidence type="ECO:0000313" key="6">
    <source>
        <dbReference type="EMBL" id="KAK4317709.1"/>
    </source>
</evidence>
<evidence type="ECO:0000256" key="5">
    <source>
        <dbReference type="SAM" id="Phobius"/>
    </source>
</evidence>
<protein>
    <recommendedName>
        <fullName evidence="8">Tropomodulin</fullName>
    </recommendedName>
</protein>
<evidence type="ECO:0008006" key="8">
    <source>
        <dbReference type="Google" id="ProtNLM"/>
    </source>
</evidence>
<dbReference type="GO" id="GO:0030016">
    <property type="term" value="C:myofibril"/>
    <property type="evidence" value="ECO:0007669"/>
    <property type="project" value="TreeGrafter"/>
</dbReference>
<comment type="subcellular location">
    <subcellularLocation>
        <location evidence="1">Cytoplasm</location>
        <location evidence="1">Cytoskeleton</location>
    </subcellularLocation>
</comment>
<dbReference type="Proteomes" id="UP001292094">
    <property type="component" value="Unassembled WGS sequence"/>
</dbReference>
<dbReference type="PANTHER" id="PTHR10901:SF6">
    <property type="entry name" value="TROPOMODULIN, ISOFORM N"/>
    <property type="match status" value="1"/>
</dbReference>
<dbReference type="GO" id="GO:0007015">
    <property type="term" value="P:actin filament organization"/>
    <property type="evidence" value="ECO:0007669"/>
    <property type="project" value="TreeGrafter"/>
</dbReference>
<dbReference type="Gene3D" id="3.80.10.10">
    <property type="entry name" value="Ribonuclease Inhibitor"/>
    <property type="match status" value="1"/>
</dbReference>
<evidence type="ECO:0000256" key="3">
    <source>
        <dbReference type="ARBA" id="ARBA00023212"/>
    </source>
</evidence>
<dbReference type="AlphaFoldDB" id="A0AAE1Q014"/>
<keyword evidence="2" id="KW-0963">Cytoplasm</keyword>
<dbReference type="GO" id="GO:0030239">
    <property type="term" value="P:myofibril assembly"/>
    <property type="evidence" value="ECO:0007669"/>
    <property type="project" value="TreeGrafter"/>
</dbReference>
<name>A0AAE1Q014_9EUCA</name>
<dbReference type="SUPFAM" id="SSF52047">
    <property type="entry name" value="RNI-like"/>
    <property type="match status" value="1"/>
</dbReference>
<feature type="region of interest" description="Disordered" evidence="4">
    <location>
        <begin position="119"/>
        <end position="144"/>
    </location>
</feature>
<dbReference type="GO" id="GO:0005523">
    <property type="term" value="F:tropomyosin binding"/>
    <property type="evidence" value="ECO:0007669"/>
    <property type="project" value="InterPro"/>
</dbReference>
<comment type="caution">
    <text evidence="6">The sequence shown here is derived from an EMBL/GenBank/DDBJ whole genome shotgun (WGS) entry which is preliminary data.</text>
</comment>
<sequence>SVPLVVRGSTRVSVLCLFVCYYCYSYVFIHIYILDMAGTKLFGKDLSQYEELDIDDLLDQLSPEELELLAGDVDPDDSLIPPSERNSYRKRLIDHINTVSINEPDKPDFVPYIAGTVRGKKWVPPPPPEPQGGDEDDEGDGTRTEVEVDLDEELASVLNTASEDEIVDLAAILGFHSMMNQDQYHASLLNKAILGFHSMMNQDQYHASLLNKGKPLGVGWGGITKATKFKALPVEPPNDTNVDEAINKLTNDDPMMKELNFNNIRNISDEKFSTLLQSLSENRHLEFLSMSNVGLCDRHLPDLTHSLTNNTTLKTLNLETNNISPSGIVTIMEALVKTHTLEEIRLANQRSSVLGNKIEMSLTTIIESNPSLLRVGLHFEFNDARNRVSKHLQKNLDTFRLTRIGATSVDK</sequence>
<dbReference type="EMBL" id="JAWZYT010000895">
    <property type="protein sequence ID" value="KAK4317709.1"/>
    <property type="molecule type" value="Genomic_DNA"/>
</dbReference>
<feature type="transmembrane region" description="Helical" evidence="5">
    <location>
        <begin position="12"/>
        <end position="34"/>
    </location>
</feature>
<dbReference type="InterPro" id="IPR032675">
    <property type="entry name" value="LRR_dom_sf"/>
</dbReference>
<evidence type="ECO:0000313" key="7">
    <source>
        <dbReference type="Proteomes" id="UP001292094"/>
    </source>
</evidence>
<reference evidence="6" key="1">
    <citation type="submission" date="2023-11" db="EMBL/GenBank/DDBJ databases">
        <title>Genome assemblies of two species of porcelain crab, Petrolisthes cinctipes and Petrolisthes manimaculis (Anomura: Porcellanidae).</title>
        <authorList>
            <person name="Angst P."/>
        </authorList>
    </citation>
    <scope>NUCLEOTIDE SEQUENCE</scope>
    <source>
        <strain evidence="6">PB745_02</strain>
        <tissue evidence="6">Gill</tissue>
    </source>
</reference>
<keyword evidence="5" id="KW-1133">Transmembrane helix</keyword>
<dbReference type="PANTHER" id="PTHR10901">
    <property type="entry name" value="TROPOMODULIN"/>
    <property type="match status" value="1"/>
</dbReference>
<evidence type="ECO:0000256" key="4">
    <source>
        <dbReference type="SAM" id="MobiDB-lite"/>
    </source>
</evidence>
<feature type="non-terminal residue" evidence="6">
    <location>
        <position position="1"/>
    </location>
</feature>
<evidence type="ECO:0000256" key="2">
    <source>
        <dbReference type="ARBA" id="ARBA00022490"/>
    </source>
</evidence>
<organism evidence="6 7">
    <name type="scientific">Petrolisthes manimaculis</name>
    <dbReference type="NCBI Taxonomy" id="1843537"/>
    <lineage>
        <taxon>Eukaryota</taxon>
        <taxon>Metazoa</taxon>
        <taxon>Ecdysozoa</taxon>
        <taxon>Arthropoda</taxon>
        <taxon>Crustacea</taxon>
        <taxon>Multicrustacea</taxon>
        <taxon>Malacostraca</taxon>
        <taxon>Eumalacostraca</taxon>
        <taxon>Eucarida</taxon>
        <taxon>Decapoda</taxon>
        <taxon>Pleocyemata</taxon>
        <taxon>Anomura</taxon>
        <taxon>Galatheoidea</taxon>
        <taxon>Porcellanidae</taxon>
        <taxon>Petrolisthes</taxon>
    </lineage>
</organism>
<dbReference type="Pfam" id="PF03250">
    <property type="entry name" value="Tropomodulin"/>
    <property type="match status" value="1"/>
</dbReference>
<dbReference type="InterPro" id="IPR004934">
    <property type="entry name" value="TMOD"/>
</dbReference>